<protein>
    <submittedName>
        <fullName evidence="1">Uncharacterized protein</fullName>
    </submittedName>
</protein>
<evidence type="ECO:0000313" key="2">
    <source>
        <dbReference type="Proteomes" id="UP001548189"/>
    </source>
</evidence>
<keyword evidence="2" id="KW-1185">Reference proteome</keyword>
<comment type="caution">
    <text evidence="1">The sequence shown here is derived from an EMBL/GenBank/DDBJ whole genome shotgun (WGS) entry which is preliminary data.</text>
</comment>
<organism evidence="1 2">
    <name type="scientific">Aliikangiella maris</name>
    <dbReference type="NCBI Taxonomy" id="3162458"/>
    <lineage>
        <taxon>Bacteria</taxon>
        <taxon>Pseudomonadati</taxon>
        <taxon>Pseudomonadota</taxon>
        <taxon>Gammaproteobacteria</taxon>
        <taxon>Oceanospirillales</taxon>
        <taxon>Pleioneaceae</taxon>
        <taxon>Aliikangiella</taxon>
    </lineage>
</organism>
<proteinExistence type="predicted"/>
<dbReference type="Proteomes" id="UP001548189">
    <property type="component" value="Unassembled WGS sequence"/>
</dbReference>
<name>A0ABV2BQI0_9GAMM</name>
<accession>A0ABV2BQI0</accession>
<sequence>MALKKRTIKLTAIGDPPSVKCSLCSVEHKPVVLNLTPTEFLRAVHHMGWREVETCDVLFEMLCGDCISELEDKNNSCSKGVIHFRNKKRTFN</sequence>
<evidence type="ECO:0000313" key="1">
    <source>
        <dbReference type="EMBL" id="MET1254200.1"/>
    </source>
</evidence>
<reference evidence="1 2" key="1">
    <citation type="submission" date="2024-06" db="EMBL/GenBank/DDBJ databases">
        <authorList>
            <person name="Li F."/>
        </authorList>
    </citation>
    <scope>NUCLEOTIDE SEQUENCE [LARGE SCALE GENOMIC DNA]</scope>
    <source>
        <strain evidence="1 2">GXAS 311</strain>
    </source>
</reference>
<gene>
    <name evidence="1" type="ORF">ABVT43_03570</name>
</gene>
<dbReference type="EMBL" id="JBEVCJ010000003">
    <property type="protein sequence ID" value="MET1254200.1"/>
    <property type="molecule type" value="Genomic_DNA"/>
</dbReference>